<sequence>TKWDWDANAKKYEKKQKEKKAKDAAKKAAKVGAAAGAGYIVYRGVRMAPSLLPPLWPTLPANLVIP</sequence>
<evidence type="ECO:0000313" key="4">
    <source>
        <dbReference type="Proteomes" id="UP001213979"/>
    </source>
</evidence>
<name>A0ABT5W4M8_9BACL</name>
<dbReference type="RefSeq" id="WP_275191914.1">
    <property type="nucleotide sequence ID" value="NZ_JAQOTG010000009.1"/>
</dbReference>
<dbReference type="InterPro" id="IPR028898">
    <property type="entry name" value="Tox-WTIP_dom"/>
</dbReference>
<dbReference type="EMBL" id="JAQOTG010000009">
    <property type="protein sequence ID" value="MDE8564278.1"/>
    <property type="molecule type" value="Genomic_DNA"/>
</dbReference>
<reference evidence="3 4" key="1">
    <citation type="submission" date="2023-01" db="EMBL/GenBank/DDBJ databases">
        <title>Genome-based reclassification of Anoxybacillus geothermalis as a later heterotypic synonym of Anoxybacillus rupiensis.</title>
        <authorList>
            <person name="Inan Bektas K."/>
            <person name="Canakci S."/>
            <person name="Belduz A.A."/>
            <person name="Guler H.H."/>
        </authorList>
    </citation>
    <scope>NUCLEOTIDE SEQUENCE [LARGE SCALE GENOMIC DNA]</scope>
    <source>
        <strain evidence="3 4">DSM 17127</strain>
    </source>
</reference>
<protein>
    <recommendedName>
        <fullName evidence="2">Tox-WTIP domain-containing protein</fullName>
    </recommendedName>
</protein>
<proteinExistence type="predicted"/>
<evidence type="ECO:0000313" key="3">
    <source>
        <dbReference type="EMBL" id="MDE8564278.1"/>
    </source>
</evidence>
<evidence type="ECO:0000259" key="2">
    <source>
        <dbReference type="Pfam" id="PF15654"/>
    </source>
</evidence>
<feature type="region of interest" description="Disordered" evidence="1">
    <location>
        <begin position="1"/>
        <end position="23"/>
    </location>
</feature>
<accession>A0ABT5W4M8</accession>
<dbReference type="Proteomes" id="UP001213979">
    <property type="component" value="Unassembled WGS sequence"/>
</dbReference>
<feature type="domain" description="Tox-WTIP" evidence="2">
    <location>
        <begin position="1"/>
        <end position="66"/>
    </location>
</feature>
<keyword evidence="4" id="KW-1185">Reference proteome</keyword>
<dbReference type="Pfam" id="PF15654">
    <property type="entry name" value="Tox-WTIP"/>
    <property type="match status" value="1"/>
</dbReference>
<evidence type="ECO:0000256" key="1">
    <source>
        <dbReference type="SAM" id="MobiDB-lite"/>
    </source>
</evidence>
<feature type="non-terminal residue" evidence="3">
    <location>
        <position position="1"/>
    </location>
</feature>
<gene>
    <name evidence="3" type="ORF">PNH38_10355</name>
</gene>
<comment type="caution">
    <text evidence="3">The sequence shown here is derived from an EMBL/GenBank/DDBJ whole genome shotgun (WGS) entry which is preliminary data.</text>
</comment>
<feature type="compositionally biased region" description="Basic and acidic residues" evidence="1">
    <location>
        <begin position="1"/>
        <end position="11"/>
    </location>
</feature>
<organism evidence="3 4">
    <name type="scientific">Anoxybacteroides rupiense</name>
    <dbReference type="NCBI Taxonomy" id="311460"/>
    <lineage>
        <taxon>Bacteria</taxon>
        <taxon>Bacillati</taxon>
        <taxon>Bacillota</taxon>
        <taxon>Bacilli</taxon>
        <taxon>Bacillales</taxon>
        <taxon>Anoxybacillaceae</taxon>
        <taxon>Anoxybacteroides</taxon>
    </lineage>
</organism>